<accession>A0A363ULU1</accession>
<dbReference type="InterPro" id="IPR029787">
    <property type="entry name" value="Nucleotide_cyclase"/>
</dbReference>
<dbReference type="Pfam" id="PF00990">
    <property type="entry name" value="GGDEF"/>
    <property type="match status" value="1"/>
</dbReference>
<dbReference type="InterPro" id="IPR029016">
    <property type="entry name" value="GAF-like_dom_sf"/>
</dbReference>
<feature type="domain" description="GGDEF" evidence="4">
    <location>
        <begin position="194"/>
        <end position="332"/>
    </location>
</feature>
<comment type="cofactor">
    <cofactor evidence="1">
        <name>Mg(2+)</name>
        <dbReference type="ChEBI" id="CHEBI:18420"/>
    </cofactor>
</comment>
<dbReference type="PANTHER" id="PTHR45138">
    <property type="entry name" value="REGULATORY COMPONENTS OF SENSORY TRANSDUCTION SYSTEM"/>
    <property type="match status" value="1"/>
</dbReference>
<dbReference type="SMART" id="SM00267">
    <property type="entry name" value="GGDEF"/>
    <property type="match status" value="1"/>
</dbReference>
<organism evidence="5 6">
    <name type="scientific">Abyssibacter profundi</name>
    <dbReference type="NCBI Taxonomy" id="2182787"/>
    <lineage>
        <taxon>Bacteria</taxon>
        <taxon>Pseudomonadati</taxon>
        <taxon>Pseudomonadota</taxon>
        <taxon>Gammaproteobacteria</taxon>
        <taxon>Chromatiales</taxon>
        <taxon>Oceanococcaceae</taxon>
        <taxon>Abyssibacter</taxon>
    </lineage>
</organism>
<evidence type="ECO:0000259" key="4">
    <source>
        <dbReference type="PROSITE" id="PS50887"/>
    </source>
</evidence>
<evidence type="ECO:0000256" key="2">
    <source>
        <dbReference type="ARBA" id="ARBA00012528"/>
    </source>
</evidence>
<dbReference type="InterPro" id="IPR043128">
    <property type="entry name" value="Rev_trsase/Diguanyl_cyclase"/>
</dbReference>
<dbReference type="OrthoDB" id="9803824at2"/>
<dbReference type="SUPFAM" id="SSF55073">
    <property type="entry name" value="Nucleotide cyclase"/>
    <property type="match status" value="1"/>
</dbReference>
<dbReference type="RefSeq" id="WP_109719558.1">
    <property type="nucleotide sequence ID" value="NZ_QEQK01000005.1"/>
</dbReference>
<evidence type="ECO:0000256" key="3">
    <source>
        <dbReference type="ARBA" id="ARBA00034247"/>
    </source>
</evidence>
<dbReference type="InterPro" id="IPR000160">
    <property type="entry name" value="GGDEF_dom"/>
</dbReference>
<dbReference type="GO" id="GO:0043709">
    <property type="term" value="P:cell adhesion involved in single-species biofilm formation"/>
    <property type="evidence" value="ECO:0007669"/>
    <property type="project" value="TreeGrafter"/>
</dbReference>
<evidence type="ECO:0000256" key="1">
    <source>
        <dbReference type="ARBA" id="ARBA00001946"/>
    </source>
</evidence>
<evidence type="ECO:0000313" key="6">
    <source>
        <dbReference type="Proteomes" id="UP000251800"/>
    </source>
</evidence>
<dbReference type="FunFam" id="3.30.70.270:FF:000001">
    <property type="entry name" value="Diguanylate cyclase domain protein"/>
    <property type="match status" value="1"/>
</dbReference>
<dbReference type="CDD" id="cd01949">
    <property type="entry name" value="GGDEF"/>
    <property type="match status" value="1"/>
</dbReference>
<dbReference type="SMART" id="SM00065">
    <property type="entry name" value="GAF"/>
    <property type="match status" value="1"/>
</dbReference>
<comment type="catalytic activity">
    <reaction evidence="3">
        <text>2 GTP = 3',3'-c-di-GMP + 2 diphosphate</text>
        <dbReference type="Rhea" id="RHEA:24898"/>
        <dbReference type="ChEBI" id="CHEBI:33019"/>
        <dbReference type="ChEBI" id="CHEBI:37565"/>
        <dbReference type="ChEBI" id="CHEBI:58805"/>
        <dbReference type="EC" id="2.7.7.65"/>
    </reaction>
</comment>
<dbReference type="Pfam" id="PF01590">
    <property type="entry name" value="GAF"/>
    <property type="match status" value="1"/>
</dbReference>
<proteinExistence type="predicted"/>
<protein>
    <recommendedName>
        <fullName evidence="2">diguanylate cyclase</fullName>
        <ecNumber evidence="2">2.7.7.65</ecNumber>
    </recommendedName>
</protein>
<dbReference type="GO" id="GO:0052621">
    <property type="term" value="F:diguanylate cyclase activity"/>
    <property type="evidence" value="ECO:0007669"/>
    <property type="project" value="UniProtKB-EC"/>
</dbReference>
<dbReference type="InterPro" id="IPR003018">
    <property type="entry name" value="GAF"/>
</dbReference>
<comment type="caution">
    <text evidence="5">The sequence shown here is derived from an EMBL/GenBank/DDBJ whole genome shotgun (WGS) entry which is preliminary data.</text>
</comment>
<dbReference type="SUPFAM" id="SSF55781">
    <property type="entry name" value="GAF domain-like"/>
    <property type="match status" value="1"/>
</dbReference>
<dbReference type="PROSITE" id="PS50887">
    <property type="entry name" value="GGDEF"/>
    <property type="match status" value="1"/>
</dbReference>
<reference evidence="5 6" key="1">
    <citation type="submission" date="2018-05" db="EMBL/GenBank/DDBJ databases">
        <title>Abyssibacter profundi OUC007T gen. nov., sp. nov, a marine bacterium isolated from seawater of the Mariana Trench.</title>
        <authorList>
            <person name="Zhou S."/>
        </authorList>
    </citation>
    <scope>NUCLEOTIDE SEQUENCE [LARGE SCALE GENOMIC DNA]</scope>
    <source>
        <strain evidence="5 6">OUC007</strain>
    </source>
</reference>
<dbReference type="Proteomes" id="UP000251800">
    <property type="component" value="Unassembled WGS sequence"/>
</dbReference>
<dbReference type="EMBL" id="QEQK01000005">
    <property type="protein sequence ID" value="PWN56364.1"/>
    <property type="molecule type" value="Genomic_DNA"/>
</dbReference>
<dbReference type="EC" id="2.7.7.65" evidence="2"/>
<name>A0A363ULU1_9GAMM</name>
<evidence type="ECO:0000313" key="5">
    <source>
        <dbReference type="EMBL" id="PWN56364.1"/>
    </source>
</evidence>
<dbReference type="AlphaFoldDB" id="A0A363ULU1"/>
<dbReference type="InterPro" id="IPR050469">
    <property type="entry name" value="Diguanylate_Cyclase"/>
</dbReference>
<dbReference type="NCBIfam" id="TIGR00254">
    <property type="entry name" value="GGDEF"/>
    <property type="match status" value="1"/>
</dbReference>
<gene>
    <name evidence="5" type="ORF">DEH80_05855</name>
</gene>
<dbReference type="GO" id="GO:1902201">
    <property type="term" value="P:negative regulation of bacterial-type flagellum-dependent cell motility"/>
    <property type="evidence" value="ECO:0007669"/>
    <property type="project" value="TreeGrafter"/>
</dbReference>
<dbReference type="PANTHER" id="PTHR45138:SF9">
    <property type="entry name" value="DIGUANYLATE CYCLASE DGCM-RELATED"/>
    <property type="match status" value="1"/>
</dbReference>
<keyword evidence="6" id="KW-1185">Reference proteome</keyword>
<dbReference type="Gene3D" id="3.30.450.40">
    <property type="match status" value="1"/>
</dbReference>
<sequence>MQKPELPTDEVIRQGDVERLRLTTEPVEASFEQITRLLQTITEVPITAFSVLDNERQFFKSIQGLDVRETGRDISFCGHVILQDDIMVVENALEDDRFADNPLVTGDPGIRFYAGIPIRSPMGRKVGTICAIDRRARTLSDQERAAMEDLRGVLEAELVMRSASITDPLTGLFNRRYFEQIVNYEWRRSLRECLPVALVLYDMDHFHSFNDAHGHAAGDAVLGQVAEALEQQSREQRHLLGRHGGEEFVAVMPLTHRVEAEGLANRARQAIAALAIPHPGSELGVVTVSAGIAIAETQQDLRKGYEGLIQQAEHALREAKQAGRNRALAPVKVLIDQPVPDARTAAP</sequence>
<dbReference type="Gene3D" id="3.30.70.270">
    <property type="match status" value="1"/>
</dbReference>
<dbReference type="GO" id="GO:0005886">
    <property type="term" value="C:plasma membrane"/>
    <property type="evidence" value="ECO:0007669"/>
    <property type="project" value="TreeGrafter"/>
</dbReference>